<keyword evidence="2" id="KW-1185">Reference proteome</keyword>
<dbReference type="AlphaFoldDB" id="A0A4Z2CUY3"/>
<comment type="caution">
    <text evidence="1">The sequence shown here is derived from an EMBL/GenBank/DDBJ whole genome shotgun (WGS) entry which is preliminary data.</text>
</comment>
<evidence type="ECO:0000313" key="2">
    <source>
        <dbReference type="Proteomes" id="UP000311919"/>
    </source>
</evidence>
<dbReference type="EMBL" id="SKCS01000415">
    <property type="protein sequence ID" value="TNN08096.1"/>
    <property type="molecule type" value="Genomic_DNA"/>
</dbReference>
<gene>
    <name evidence="1" type="ORF">EWB00_007301</name>
</gene>
<protein>
    <submittedName>
        <fullName evidence="1">Uncharacterized protein</fullName>
    </submittedName>
</protein>
<organism evidence="1 2">
    <name type="scientific">Schistosoma japonicum</name>
    <name type="common">Blood fluke</name>
    <dbReference type="NCBI Taxonomy" id="6182"/>
    <lineage>
        <taxon>Eukaryota</taxon>
        <taxon>Metazoa</taxon>
        <taxon>Spiralia</taxon>
        <taxon>Lophotrochozoa</taxon>
        <taxon>Platyhelminthes</taxon>
        <taxon>Trematoda</taxon>
        <taxon>Digenea</taxon>
        <taxon>Strigeidida</taxon>
        <taxon>Schistosomatoidea</taxon>
        <taxon>Schistosomatidae</taxon>
        <taxon>Schistosoma</taxon>
    </lineage>
</organism>
<feature type="non-terminal residue" evidence="1">
    <location>
        <position position="1"/>
    </location>
</feature>
<proteinExistence type="predicted"/>
<dbReference type="Proteomes" id="UP000311919">
    <property type="component" value="Unassembled WGS sequence"/>
</dbReference>
<name>A0A4Z2CUY3_SCHJA</name>
<sequence length="117" mass="13333">CLMSRNHLVNVAMENHLPQRRNASELKRFQILAPLLERMPEEQFVAVVHYMQHIVAGLATIQDICPLPEASAPQYILSCKRLQSHQSETTENSQLQMNVDMDELSATFDDVSIITEN</sequence>
<evidence type="ECO:0000313" key="1">
    <source>
        <dbReference type="EMBL" id="TNN08096.1"/>
    </source>
</evidence>
<accession>A0A4Z2CUY3</accession>
<reference evidence="1 2" key="1">
    <citation type="submission" date="2019-03" db="EMBL/GenBank/DDBJ databases">
        <title>An improved genome assembly of the fluke Schistosoma japonicum.</title>
        <authorList>
            <person name="Hu W."/>
            <person name="Luo F."/>
            <person name="Yin M."/>
            <person name="Mo X."/>
            <person name="Sun C."/>
            <person name="Wu Q."/>
            <person name="Zhu B."/>
            <person name="Xiang M."/>
            <person name="Wang J."/>
            <person name="Wang Y."/>
            <person name="Zhang T."/>
            <person name="Xu B."/>
            <person name="Zheng H."/>
            <person name="Feng Z."/>
        </authorList>
    </citation>
    <scope>NUCLEOTIDE SEQUENCE [LARGE SCALE GENOMIC DNA]</scope>
    <source>
        <strain evidence="1">HuSjv2</strain>
        <tissue evidence="1">Worms</tissue>
    </source>
</reference>